<protein>
    <recommendedName>
        <fullName evidence="1">Helicase/UvrB N-terminal domain-containing protein</fullName>
    </recommendedName>
</protein>
<sequence length="741" mass="85974">MQLKTYQENTVEELLGKAKKLLKYSGEKKLVFKSPTGSGKTIMMAEFLKQLVDDRDVRESLSFIWTAPRQLHIQSRGKLERYFEDSRALKCSFFEDLDDRKIDENEILFFNWESINKADNVYIRDNEQDFNLSSVLERTKEEGREIILIIDEAHHHATSDISQRLIKDIGPNLTIEASATPVIQNPDEIISVQLEDVKTEGMIKKAVILNDEFVNLLKEGKIKTQLSGSSEELVIDAALKKRGELLKAYQKEKTNINPLVLIQLPDRIGSLEDRMKEKVISILKDKYSITTEKGNNKLAIWLSGEHINKEDVERSDSEVEILIFKQAIALGWDCPRAQILVLFRQWHSPIFSIQTVGRIMRMPEPDNGHYSSEVLNYGYVYTNLEDIEIKEDIARDYITIYTSKRRDDYKPINLLSYYSKRHREKTRLSPLFIEIFLKEAEKYGLKKKIDIKERRLDLKIISDWKAENIDVLAGSRVIGDKSIMASSEDLQKIFDYFSRNSLSPQFYPEDRSVGRIKDSIYKFFEEKLNMDYGEVGDKIIQIVLSNNIRHFLNVIDMAKEIYKAEAIKREAELGSNNDWNVPESMLFGSDDGEEDRKKSIMKPFYRKGSWKPEKAFIEFLENPSNSVEWWFKNGDRDATFFAVPYGNGEQKPFYVDFIIKLKDGRIGLFDTKSGFTQKLAGAKIDGLFNYIKSENKKGGKLFGGIVTNTDQRNYRGRWVYFDKTSKELKDNDFSNWANLGF</sequence>
<dbReference type="Gene3D" id="3.40.50.300">
    <property type="entry name" value="P-loop containing nucleotide triphosphate hydrolases"/>
    <property type="match status" value="2"/>
</dbReference>
<reference evidence="2 3" key="1">
    <citation type="journal article" date="2016" name="Nat. Commun.">
        <title>Thousands of microbial genomes shed light on interconnected biogeochemical processes in an aquifer system.</title>
        <authorList>
            <person name="Anantharaman K."/>
            <person name="Brown C.T."/>
            <person name="Hug L.A."/>
            <person name="Sharon I."/>
            <person name="Castelle C.J."/>
            <person name="Probst A.J."/>
            <person name="Thomas B.C."/>
            <person name="Singh A."/>
            <person name="Wilkins M.J."/>
            <person name="Karaoz U."/>
            <person name="Brodie E.L."/>
            <person name="Williams K.H."/>
            <person name="Hubbard S.S."/>
            <person name="Banfield J.F."/>
        </authorList>
    </citation>
    <scope>NUCLEOTIDE SEQUENCE [LARGE SCALE GENOMIC DNA]</scope>
</reference>
<dbReference type="InterPro" id="IPR027417">
    <property type="entry name" value="P-loop_NTPase"/>
</dbReference>
<evidence type="ECO:0000259" key="1">
    <source>
        <dbReference type="Pfam" id="PF04851"/>
    </source>
</evidence>
<dbReference type="AlphaFoldDB" id="A0A1F7RZB7"/>
<name>A0A1F7RZB7_9BACT</name>
<dbReference type="Proteomes" id="UP000178797">
    <property type="component" value="Unassembled WGS sequence"/>
</dbReference>
<gene>
    <name evidence="2" type="ORF">A2W05_10380</name>
</gene>
<evidence type="ECO:0000313" key="2">
    <source>
        <dbReference type="EMBL" id="OGL46893.1"/>
    </source>
</evidence>
<comment type="caution">
    <text evidence="2">The sequence shown here is derived from an EMBL/GenBank/DDBJ whole genome shotgun (WGS) entry which is preliminary data.</text>
</comment>
<dbReference type="EMBL" id="MGDE01000068">
    <property type="protein sequence ID" value="OGL46893.1"/>
    <property type="molecule type" value="Genomic_DNA"/>
</dbReference>
<dbReference type="GO" id="GO:0003677">
    <property type="term" value="F:DNA binding"/>
    <property type="evidence" value="ECO:0007669"/>
    <property type="project" value="InterPro"/>
</dbReference>
<organism evidence="2 3">
    <name type="scientific">Candidatus Schekmanbacteria bacterium RBG_16_38_10</name>
    <dbReference type="NCBI Taxonomy" id="1817879"/>
    <lineage>
        <taxon>Bacteria</taxon>
        <taxon>Candidatus Schekmaniibacteriota</taxon>
    </lineage>
</organism>
<dbReference type="Pfam" id="PF04851">
    <property type="entry name" value="ResIII"/>
    <property type="match status" value="1"/>
</dbReference>
<dbReference type="CDD" id="cd18785">
    <property type="entry name" value="SF2_C"/>
    <property type="match status" value="1"/>
</dbReference>
<accession>A0A1F7RZB7</accession>
<evidence type="ECO:0000313" key="3">
    <source>
        <dbReference type="Proteomes" id="UP000178797"/>
    </source>
</evidence>
<dbReference type="GO" id="GO:0005524">
    <property type="term" value="F:ATP binding"/>
    <property type="evidence" value="ECO:0007669"/>
    <property type="project" value="InterPro"/>
</dbReference>
<feature type="domain" description="Helicase/UvrB N-terminal" evidence="1">
    <location>
        <begin position="1"/>
        <end position="181"/>
    </location>
</feature>
<dbReference type="InterPro" id="IPR006935">
    <property type="entry name" value="Helicase/UvrB_N"/>
</dbReference>
<dbReference type="SUPFAM" id="SSF52540">
    <property type="entry name" value="P-loop containing nucleoside triphosphate hydrolases"/>
    <property type="match status" value="1"/>
</dbReference>
<proteinExistence type="predicted"/>
<dbReference type="GO" id="GO:0016787">
    <property type="term" value="F:hydrolase activity"/>
    <property type="evidence" value="ECO:0007669"/>
    <property type="project" value="InterPro"/>
</dbReference>